<feature type="domain" description="Protein kinase" evidence="1">
    <location>
        <begin position="1"/>
        <end position="127"/>
    </location>
</feature>
<dbReference type="SUPFAM" id="SSF56112">
    <property type="entry name" value="Protein kinase-like (PK-like)"/>
    <property type="match status" value="1"/>
</dbReference>
<dbReference type="PANTHER" id="PTHR11909">
    <property type="entry name" value="CASEIN KINASE-RELATED"/>
    <property type="match status" value="1"/>
</dbReference>
<reference evidence="2" key="1">
    <citation type="submission" date="2018-04" db="EMBL/GenBank/DDBJ databases">
        <title>Transcriptome of Schizaphis graminum biotype I.</title>
        <authorList>
            <person name="Scully E.D."/>
            <person name="Geib S.M."/>
            <person name="Palmer N.A."/>
            <person name="Koch K."/>
            <person name="Bradshaw J."/>
            <person name="Heng-Moss T."/>
            <person name="Sarath G."/>
        </authorList>
    </citation>
    <scope>NUCLEOTIDE SEQUENCE</scope>
</reference>
<dbReference type="GO" id="GO:0004672">
    <property type="term" value="F:protein kinase activity"/>
    <property type="evidence" value="ECO:0007669"/>
    <property type="project" value="InterPro"/>
</dbReference>
<dbReference type="GO" id="GO:0005524">
    <property type="term" value="F:ATP binding"/>
    <property type="evidence" value="ECO:0007669"/>
    <property type="project" value="InterPro"/>
</dbReference>
<evidence type="ECO:0000259" key="1">
    <source>
        <dbReference type="PROSITE" id="PS50011"/>
    </source>
</evidence>
<dbReference type="InterPro" id="IPR011009">
    <property type="entry name" value="Kinase-like_dom_sf"/>
</dbReference>
<dbReference type="EMBL" id="GGMR01012084">
    <property type="protein sequence ID" value="MBY24703.1"/>
    <property type="molecule type" value="Transcribed_RNA"/>
</dbReference>
<protein>
    <submittedName>
        <fullName evidence="2">Casein kinase I isoform gamma-3</fullName>
    </submittedName>
</protein>
<dbReference type="InterPro" id="IPR050235">
    <property type="entry name" value="CK1_Ser-Thr_kinase"/>
</dbReference>
<keyword evidence="2" id="KW-0808">Transferase</keyword>
<organism evidence="2">
    <name type="scientific">Schizaphis graminum</name>
    <name type="common">Green bug aphid</name>
    <dbReference type="NCBI Taxonomy" id="13262"/>
    <lineage>
        <taxon>Eukaryota</taxon>
        <taxon>Metazoa</taxon>
        <taxon>Ecdysozoa</taxon>
        <taxon>Arthropoda</taxon>
        <taxon>Hexapoda</taxon>
        <taxon>Insecta</taxon>
        <taxon>Pterygota</taxon>
        <taxon>Neoptera</taxon>
        <taxon>Paraneoptera</taxon>
        <taxon>Hemiptera</taxon>
        <taxon>Sternorrhyncha</taxon>
        <taxon>Aphidomorpha</taxon>
        <taxon>Aphidoidea</taxon>
        <taxon>Aphididae</taxon>
        <taxon>Aphidini</taxon>
        <taxon>Schizaphis</taxon>
    </lineage>
</organism>
<dbReference type="InterPro" id="IPR008266">
    <property type="entry name" value="Tyr_kinase_AS"/>
</dbReference>
<evidence type="ECO:0000313" key="2">
    <source>
        <dbReference type="EMBL" id="MBY24703.1"/>
    </source>
</evidence>
<gene>
    <name evidence="2" type="primary">CSNK1G3_1</name>
    <name evidence="2" type="ORF">g.94843</name>
</gene>
<dbReference type="Gene3D" id="1.10.510.10">
    <property type="entry name" value="Transferase(Phosphotransferase) domain 1"/>
    <property type="match status" value="1"/>
</dbReference>
<proteinExistence type="predicted"/>
<dbReference type="InterPro" id="IPR000719">
    <property type="entry name" value="Prot_kinase_dom"/>
</dbReference>
<dbReference type="PROSITE" id="PS50011">
    <property type="entry name" value="PROTEIN_KINASE_DOM"/>
    <property type="match status" value="1"/>
</dbReference>
<keyword evidence="2" id="KW-0418">Kinase</keyword>
<dbReference type="Pfam" id="PF00069">
    <property type="entry name" value="Pkinase"/>
    <property type="match status" value="1"/>
</dbReference>
<accession>A0A2S2P5G1</accession>
<dbReference type="AlphaFoldDB" id="A0A2S2P5G1"/>
<sequence length="127" mass="14436">MALAMELLGPSLKDLFTLGGNKMSLKTVLMIANQMLTRIEHVHRCKLIHRDITPENILIGRPRQTLPFKESTEHTLYLIDFGMAKPYINLTTKHHIHYDTEVPVCGSYQFMSANAHFGIGKKCTRNA</sequence>
<dbReference type="PROSITE" id="PS00109">
    <property type="entry name" value="PROTEIN_KINASE_TYR"/>
    <property type="match status" value="1"/>
</dbReference>
<name>A0A2S2P5G1_SCHGA</name>